<reference evidence="2" key="2">
    <citation type="journal article" date="2007" name="Science">
        <title>Draft genome sequence of the sexually transmitted pathogen Trichomonas vaginalis.</title>
        <authorList>
            <person name="Carlton J.M."/>
            <person name="Hirt R.P."/>
            <person name="Silva J.C."/>
            <person name="Delcher A.L."/>
            <person name="Schatz M."/>
            <person name="Zhao Q."/>
            <person name="Wortman J.R."/>
            <person name="Bidwell S.L."/>
            <person name="Alsmark U.C.M."/>
            <person name="Besteiro S."/>
            <person name="Sicheritz-Ponten T."/>
            <person name="Noel C.J."/>
            <person name="Dacks J.B."/>
            <person name="Foster P.G."/>
            <person name="Simillion C."/>
            <person name="Van de Peer Y."/>
            <person name="Miranda-Saavedra D."/>
            <person name="Barton G.J."/>
            <person name="Westrop G.D."/>
            <person name="Mueller S."/>
            <person name="Dessi D."/>
            <person name="Fiori P.L."/>
            <person name="Ren Q."/>
            <person name="Paulsen I."/>
            <person name="Zhang H."/>
            <person name="Bastida-Corcuera F.D."/>
            <person name="Simoes-Barbosa A."/>
            <person name="Brown M.T."/>
            <person name="Hayes R.D."/>
            <person name="Mukherjee M."/>
            <person name="Okumura C.Y."/>
            <person name="Schneider R."/>
            <person name="Smith A.J."/>
            <person name="Vanacova S."/>
            <person name="Villalvazo M."/>
            <person name="Haas B.J."/>
            <person name="Pertea M."/>
            <person name="Feldblyum T.V."/>
            <person name="Utterback T.R."/>
            <person name="Shu C.L."/>
            <person name="Osoegawa K."/>
            <person name="de Jong P.J."/>
            <person name="Hrdy I."/>
            <person name="Horvathova L."/>
            <person name="Zubacova Z."/>
            <person name="Dolezal P."/>
            <person name="Malik S.B."/>
            <person name="Logsdon J.M. Jr."/>
            <person name="Henze K."/>
            <person name="Gupta A."/>
            <person name="Wang C.C."/>
            <person name="Dunne R.L."/>
            <person name="Upcroft J.A."/>
            <person name="Upcroft P."/>
            <person name="White O."/>
            <person name="Salzberg S.L."/>
            <person name="Tang P."/>
            <person name="Chiu C.-H."/>
            <person name="Lee Y.-S."/>
            <person name="Embley T.M."/>
            <person name="Coombs G.H."/>
            <person name="Mottram J.C."/>
            <person name="Tachezy J."/>
            <person name="Fraser-Liggett C.M."/>
            <person name="Johnson P.J."/>
        </authorList>
    </citation>
    <scope>NUCLEOTIDE SEQUENCE [LARGE SCALE GENOMIC DNA]</scope>
    <source>
        <strain evidence="2">G3</strain>
    </source>
</reference>
<organism evidence="2 3">
    <name type="scientific">Trichomonas vaginalis (strain ATCC PRA-98 / G3)</name>
    <dbReference type="NCBI Taxonomy" id="412133"/>
    <lineage>
        <taxon>Eukaryota</taxon>
        <taxon>Metamonada</taxon>
        <taxon>Parabasalia</taxon>
        <taxon>Trichomonadida</taxon>
        <taxon>Trichomonadidae</taxon>
        <taxon>Trichomonas</taxon>
    </lineage>
</organism>
<dbReference type="AlphaFoldDB" id="A2FPD1"/>
<dbReference type="Proteomes" id="UP000001542">
    <property type="component" value="Unassembled WGS sequence"/>
</dbReference>
<dbReference type="KEGG" id="tva:4750962"/>
<sequence>MENPWLSVDIDESSEESSDSYYGVFTRSPLEIARSLPRPVNPGCHQTFSMKRIAQFEESDSSFNESPASSNFSPFRFTESCVSVF</sequence>
<protein>
    <submittedName>
        <fullName evidence="2">Uncharacterized protein</fullName>
    </submittedName>
</protein>
<evidence type="ECO:0000313" key="3">
    <source>
        <dbReference type="Proteomes" id="UP000001542"/>
    </source>
</evidence>
<gene>
    <name evidence="2" type="ORF">TVAG_156080</name>
</gene>
<name>A2FPD1_TRIV3</name>
<dbReference type="VEuPathDB" id="TrichDB:TVAGG3_0497950"/>
<evidence type="ECO:0000313" key="2">
    <source>
        <dbReference type="EMBL" id="EAX93244.1"/>
    </source>
</evidence>
<dbReference type="RefSeq" id="XP_001306174.1">
    <property type="nucleotide sequence ID" value="XM_001306173.1"/>
</dbReference>
<dbReference type="VEuPathDB" id="TrichDB:TVAG_156080"/>
<keyword evidence="3" id="KW-1185">Reference proteome</keyword>
<reference evidence="2" key="1">
    <citation type="submission" date="2006-10" db="EMBL/GenBank/DDBJ databases">
        <authorList>
            <person name="Amadeo P."/>
            <person name="Zhao Q."/>
            <person name="Wortman J."/>
            <person name="Fraser-Liggett C."/>
            <person name="Carlton J."/>
        </authorList>
    </citation>
    <scope>NUCLEOTIDE SEQUENCE</scope>
    <source>
        <strain evidence="2">G3</strain>
    </source>
</reference>
<feature type="compositionally biased region" description="Acidic residues" evidence="1">
    <location>
        <begin position="9"/>
        <end position="18"/>
    </location>
</feature>
<feature type="region of interest" description="Disordered" evidence="1">
    <location>
        <begin position="1"/>
        <end position="20"/>
    </location>
</feature>
<dbReference type="EMBL" id="DS113923">
    <property type="protein sequence ID" value="EAX93244.1"/>
    <property type="molecule type" value="Genomic_DNA"/>
</dbReference>
<proteinExistence type="predicted"/>
<accession>A2FPD1</accession>
<evidence type="ECO:0000256" key="1">
    <source>
        <dbReference type="SAM" id="MobiDB-lite"/>
    </source>
</evidence>
<dbReference type="InParanoid" id="A2FPD1"/>